<dbReference type="HOGENOM" id="CLU_2701435_0_0_10"/>
<reference evidence="1 2" key="1">
    <citation type="submission" date="2008-10" db="EMBL/GenBank/DDBJ databases">
        <title>Draft genome sequence of Parabacteroides johnsonii (DSM 18315).</title>
        <authorList>
            <person name="Sudarsanam P."/>
            <person name="Ley R."/>
            <person name="Guruge J."/>
            <person name="Turnbaugh P.J."/>
            <person name="Mahowald M."/>
            <person name="Liep D."/>
            <person name="Gordon J."/>
        </authorList>
    </citation>
    <scope>NUCLEOTIDE SEQUENCE [LARGE SCALE GENOMIC DNA]</scope>
    <source>
        <strain evidence="1 2">DSM 18315</strain>
    </source>
</reference>
<evidence type="ECO:0000313" key="2">
    <source>
        <dbReference type="Proteomes" id="UP000005510"/>
    </source>
</evidence>
<dbReference type="Proteomes" id="UP000005510">
    <property type="component" value="Unassembled WGS sequence"/>
</dbReference>
<accession>B7BEY6</accession>
<sequence>MQAAGMVFPGLDSDEYPVAVEEHLSCANEVVEMSPVCVPAGGVHAVSALSYGEVSVVRADDAPEEETNDEGGG</sequence>
<gene>
    <name evidence="1" type="ORF">PRABACTJOHN_03615</name>
</gene>
<protein>
    <submittedName>
        <fullName evidence="1">Uncharacterized protein</fullName>
    </submittedName>
</protein>
<organism evidence="1 2">
    <name type="scientific">Parabacteroides johnsonii DSM 18315</name>
    <dbReference type="NCBI Taxonomy" id="537006"/>
    <lineage>
        <taxon>Bacteria</taxon>
        <taxon>Pseudomonadati</taxon>
        <taxon>Bacteroidota</taxon>
        <taxon>Bacteroidia</taxon>
        <taxon>Bacteroidales</taxon>
        <taxon>Tannerellaceae</taxon>
        <taxon>Parabacteroides</taxon>
    </lineage>
</organism>
<reference evidence="1 2" key="2">
    <citation type="submission" date="2008-10" db="EMBL/GenBank/DDBJ databases">
        <authorList>
            <person name="Fulton L."/>
            <person name="Clifton S."/>
            <person name="Fulton B."/>
            <person name="Xu J."/>
            <person name="Minx P."/>
            <person name="Pepin K.H."/>
            <person name="Johnson M."/>
            <person name="Bhonagiri V."/>
            <person name="Nash W.E."/>
            <person name="Mardis E.R."/>
            <person name="Wilson R.K."/>
        </authorList>
    </citation>
    <scope>NUCLEOTIDE SEQUENCE [LARGE SCALE GENOMIC DNA]</scope>
    <source>
        <strain evidence="1 2">DSM 18315</strain>
    </source>
</reference>
<comment type="caution">
    <text evidence="1">The sequence shown here is derived from an EMBL/GenBank/DDBJ whole genome shotgun (WGS) entry which is preliminary data.</text>
</comment>
<proteinExistence type="predicted"/>
<name>B7BEY6_9BACT</name>
<dbReference type="EMBL" id="ABYH01000377">
    <property type="protein sequence ID" value="EEC94997.1"/>
    <property type="molecule type" value="Genomic_DNA"/>
</dbReference>
<evidence type="ECO:0000313" key="1">
    <source>
        <dbReference type="EMBL" id="EEC94997.1"/>
    </source>
</evidence>
<dbReference type="AlphaFoldDB" id="B7BEY6"/>
<dbReference type="STRING" id="537006.PRABACTJOHN_03615"/>